<evidence type="ECO:0000313" key="3">
    <source>
        <dbReference type="Proteomes" id="UP000011632"/>
    </source>
</evidence>
<accession>L9Y9P7</accession>
<keyword evidence="1" id="KW-0812">Transmembrane</keyword>
<evidence type="ECO:0000313" key="2">
    <source>
        <dbReference type="EMBL" id="ELY70427.1"/>
    </source>
</evidence>
<sequence length="46" mass="4733">MSALIDAAVLATETGAEPELPMAAVGWGALALGLLVTIAWLASFYR</sequence>
<keyword evidence="3" id="KW-1185">Reference proteome</keyword>
<keyword evidence="1" id="KW-0472">Membrane</keyword>
<feature type="transmembrane region" description="Helical" evidence="1">
    <location>
        <begin position="26"/>
        <end position="45"/>
    </location>
</feature>
<proteinExistence type="predicted"/>
<dbReference type="EMBL" id="AOID01000009">
    <property type="protein sequence ID" value="ELY70427.1"/>
    <property type="molecule type" value="Genomic_DNA"/>
</dbReference>
<gene>
    <name evidence="2" type="ORF">C489_02506</name>
</gene>
<dbReference type="Proteomes" id="UP000011632">
    <property type="component" value="Unassembled WGS sequence"/>
</dbReference>
<organism evidence="2 3">
    <name type="scientific">Natrinema versiforme JCM 10478</name>
    <dbReference type="NCBI Taxonomy" id="1227496"/>
    <lineage>
        <taxon>Archaea</taxon>
        <taxon>Methanobacteriati</taxon>
        <taxon>Methanobacteriota</taxon>
        <taxon>Stenosarchaea group</taxon>
        <taxon>Halobacteria</taxon>
        <taxon>Halobacteriales</taxon>
        <taxon>Natrialbaceae</taxon>
        <taxon>Natrinema</taxon>
    </lineage>
</organism>
<dbReference type="PATRIC" id="fig|1227496.3.peg.510"/>
<keyword evidence="1" id="KW-1133">Transmembrane helix</keyword>
<dbReference type="AlphaFoldDB" id="L9Y9P7"/>
<comment type="caution">
    <text evidence="2">The sequence shown here is derived from an EMBL/GenBank/DDBJ whole genome shotgun (WGS) entry which is preliminary data.</text>
</comment>
<name>L9Y9P7_9EURY</name>
<protein>
    <submittedName>
        <fullName evidence="2">Uncharacterized protein</fullName>
    </submittedName>
</protein>
<dbReference type="RefSeq" id="WP_006429543.1">
    <property type="nucleotide sequence ID" value="NZ_AOID01000009.1"/>
</dbReference>
<reference evidence="2 3" key="1">
    <citation type="journal article" date="2014" name="PLoS Genet.">
        <title>Phylogenetically driven sequencing of extremely halophilic archaea reveals strategies for static and dynamic osmo-response.</title>
        <authorList>
            <person name="Becker E.A."/>
            <person name="Seitzer P.M."/>
            <person name="Tritt A."/>
            <person name="Larsen D."/>
            <person name="Krusor M."/>
            <person name="Yao A.I."/>
            <person name="Wu D."/>
            <person name="Madern D."/>
            <person name="Eisen J.A."/>
            <person name="Darling A.E."/>
            <person name="Facciotti M.T."/>
        </authorList>
    </citation>
    <scope>NUCLEOTIDE SEQUENCE [LARGE SCALE GENOMIC DNA]</scope>
    <source>
        <strain evidence="2 3">JCM 10478</strain>
    </source>
</reference>
<evidence type="ECO:0000256" key="1">
    <source>
        <dbReference type="SAM" id="Phobius"/>
    </source>
</evidence>